<dbReference type="PANTHER" id="PTHR11945">
    <property type="entry name" value="MADS BOX PROTEIN"/>
    <property type="match status" value="1"/>
</dbReference>
<dbReference type="InterPro" id="IPR036879">
    <property type="entry name" value="TF_MADSbox_sf"/>
</dbReference>
<comment type="caution">
    <text evidence="7">The sequence shown here is derived from an EMBL/GenBank/DDBJ whole genome shotgun (WGS) entry which is preliminary data.</text>
</comment>
<evidence type="ECO:0000256" key="2">
    <source>
        <dbReference type="ARBA" id="ARBA00023015"/>
    </source>
</evidence>
<reference evidence="7" key="1">
    <citation type="submission" date="2019-10" db="EMBL/GenBank/DDBJ databases">
        <authorList>
            <person name="Zhang R."/>
            <person name="Pan Y."/>
            <person name="Wang J."/>
            <person name="Ma R."/>
            <person name="Yu S."/>
        </authorList>
    </citation>
    <scope>NUCLEOTIDE SEQUENCE</scope>
    <source>
        <strain evidence="7">LA-IB0</strain>
        <tissue evidence="7">Leaf</tissue>
    </source>
</reference>
<dbReference type="Pfam" id="PF00319">
    <property type="entry name" value="SRF-TF"/>
    <property type="match status" value="1"/>
</dbReference>
<dbReference type="GO" id="GO:0000978">
    <property type="term" value="F:RNA polymerase II cis-regulatory region sequence-specific DNA binding"/>
    <property type="evidence" value="ECO:0007669"/>
    <property type="project" value="TreeGrafter"/>
</dbReference>
<evidence type="ECO:0000313" key="8">
    <source>
        <dbReference type="Proteomes" id="UP000826271"/>
    </source>
</evidence>
<protein>
    <recommendedName>
        <fullName evidence="6">MADS-box domain-containing protein</fullName>
    </recommendedName>
</protein>
<evidence type="ECO:0000256" key="4">
    <source>
        <dbReference type="ARBA" id="ARBA00023163"/>
    </source>
</evidence>
<evidence type="ECO:0000256" key="3">
    <source>
        <dbReference type="ARBA" id="ARBA00023125"/>
    </source>
</evidence>
<dbReference type="AlphaFoldDB" id="A0AAV6WDI7"/>
<keyword evidence="4" id="KW-0804">Transcription</keyword>
<dbReference type="InterPro" id="IPR002100">
    <property type="entry name" value="TF_MADSbox"/>
</dbReference>
<dbReference type="PRINTS" id="PR00404">
    <property type="entry name" value="MADSDOMAIN"/>
</dbReference>
<dbReference type="GO" id="GO:0046983">
    <property type="term" value="F:protein dimerization activity"/>
    <property type="evidence" value="ECO:0007669"/>
    <property type="project" value="InterPro"/>
</dbReference>
<dbReference type="PANTHER" id="PTHR11945:SF779">
    <property type="entry name" value="AGAMOUS-LIKE MADS-BOX PROTEIN AGL61"/>
    <property type="match status" value="1"/>
</dbReference>
<name>A0AAV6WDI7_9LAMI</name>
<evidence type="ECO:0000256" key="1">
    <source>
        <dbReference type="ARBA" id="ARBA00004123"/>
    </source>
</evidence>
<dbReference type="PROSITE" id="PS50066">
    <property type="entry name" value="MADS_BOX_2"/>
    <property type="match status" value="1"/>
</dbReference>
<keyword evidence="2" id="KW-0805">Transcription regulation</keyword>
<evidence type="ECO:0000313" key="7">
    <source>
        <dbReference type="EMBL" id="KAG8365035.1"/>
    </source>
</evidence>
<dbReference type="Gene3D" id="3.40.1810.10">
    <property type="entry name" value="Transcription factor, MADS-box"/>
    <property type="match status" value="1"/>
</dbReference>
<dbReference type="EMBL" id="WHWC01000018">
    <property type="protein sequence ID" value="KAG8365035.1"/>
    <property type="molecule type" value="Genomic_DNA"/>
</dbReference>
<comment type="subcellular location">
    <subcellularLocation>
        <location evidence="1">Nucleus</location>
    </subcellularLocation>
</comment>
<evidence type="ECO:0000259" key="6">
    <source>
        <dbReference type="PROSITE" id="PS50066"/>
    </source>
</evidence>
<keyword evidence="5" id="KW-0539">Nucleus</keyword>
<dbReference type="SUPFAM" id="SSF55455">
    <property type="entry name" value="SRF-like"/>
    <property type="match status" value="1"/>
</dbReference>
<proteinExistence type="predicted"/>
<evidence type="ECO:0000256" key="5">
    <source>
        <dbReference type="ARBA" id="ARBA00023242"/>
    </source>
</evidence>
<dbReference type="GO" id="GO:0000981">
    <property type="term" value="F:DNA-binding transcription factor activity, RNA polymerase II-specific"/>
    <property type="evidence" value="ECO:0007669"/>
    <property type="project" value="TreeGrafter"/>
</dbReference>
<gene>
    <name evidence="7" type="ORF">BUALT_Bualt18G0061100</name>
</gene>
<feature type="domain" description="MADS-box" evidence="6">
    <location>
        <begin position="18"/>
        <end position="68"/>
    </location>
</feature>
<accession>A0AAV6WDI7</accession>
<dbReference type="Proteomes" id="UP000826271">
    <property type="component" value="Unassembled WGS sequence"/>
</dbReference>
<keyword evidence="8" id="KW-1185">Reference proteome</keyword>
<dbReference type="SMART" id="SM00432">
    <property type="entry name" value="MADS"/>
    <property type="match status" value="1"/>
</dbReference>
<dbReference type="GO" id="GO:0005634">
    <property type="term" value="C:nucleus"/>
    <property type="evidence" value="ECO:0007669"/>
    <property type="project" value="UniProtKB-SubCell"/>
</dbReference>
<sequence>MSTSYSESSQAVTVVVLINDKSKRHTTFTKRRQGLVKKTKELCDLCDAVAAVIVFSDAGNAFFFGHPDVEEIVDRYLADHSSTLTTEGESSGSSDAAEVVVALTKAEERLGEAIRSRRFDFGDENLGISEVDEIAAAMKEFKTMLAAAAAENVVAAC</sequence>
<organism evidence="7 8">
    <name type="scientific">Buddleja alternifolia</name>
    <dbReference type="NCBI Taxonomy" id="168488"/>
    <lineage>
        <taxon>Eukaryota</taxon>
        <taxon>Viridiplantae</taxon>
        <taxon>Streptophyta</taxon>
        <taxon>Embryophyta</taxon>
        <taxon>Tracheophyta</taxon>
        <taxon>Spermatophyta</taxon>
        <taxon>Magnoliopsida</taxon>
        <taxon>eudicotyledons</taxon>
        <taxon>Gunneridae</taxon>
        <taxon>Pentapetalae</taxon>
        <taxon>asterids</taxon>
        <taxon>lamiids</taxon>
        <taxon>Lamiales</taxon>
        <taxon>Scrophulariaceae</taxon>
        <taxon>Buddlejeae</taxon>
        <taxon>Buddleja</taxon>
    </lineage>
</organism>
<keyword evidence="3" id="KW-0238">DNA-binding</keyword>